<protein>
    <recommendedName>
        <fullName evidence="4">PhiRv1 phage protein</fullName>
    </recommendedName>
</protein>
<evidence type="ECO:0008006" key="4">
    <source>
        <dbReference type="Google" id="ProtNLM"/>
    </source>
</evidence>
<sequence>MARPSTTSARQRHNILVRHHGADAPETLAARRELEAAKLAEHIDQVVNTAPKLSPEQVERLRGLLPAPDNKGGSAA</sequence>
<proteinExistence type="predicted"/>
<evidence type="ECO:0000256" key="1">
    <source>
        <dbReference type="SAM" id="MobiDB-lite"/>
    </source>
</evidence>
<feature type="region of interest" description="Disordered" evidence="1">
    <location>
        <begin position="50"/>
        <end position="76"/>
    </location>
</feature>
<organism evidence="2 3">
    <name type="scientific">Haloechinothrix alba</name>
    <dbReference type="NCBI Taxonomy" id="664784"/>
    <lineage>
        <taxon>Bacteria</taxon>
        <taxon>Bacillati</taxon>
        <taxon>Actinomycetota</taxon>
        <taxon>Actinomycetes</taxon>
        <taxon>Pseudonocardiales</taxon>
        <taxon>Pseudonocardiaceae</taxon>
        <taxon>Haloechinothrix</taxon>
    </lineage>
</organism>
<evidence type="ECO:0000313" key="3">
    <source>
        <dbReference type="Proteomes" id="UP000198348"/>
    </source>
</evidence>
<dbReference type="EMBL" id="FZNW01000007">
    <property type="protein sequence ID" value="SNR49723.1"/>
    <property type="molecule type" value="Genomic_DNA"/>
</dbReference>
<evidence type="ECO:0000313" key="2">
    <source>
        <dbReference type="EMBL" id="SNR49723.1"/>
    </source>
</evidence>
<dbReference type="RefSeq" id="WP_089301006.1">
    <property type="nucleotide sequence ID" value="NZ_FZNW01000007.1"/>
</dbReference>
<name>A0A238WTJ5_9PSEU</name>
<dbReference type="Proteomes" id="UP000198348">
    <property type="component" value="Unassembled WGS sequence"/>
</dbReference>
<dbReference type="AlphaFoldDB" id="A0A238WTJ5"/>
<accession>A0A238WTJ5</accession>
<gene>
    <name evidence="2" type="ORF">SAMN06265360_107193</name>
</gene>
<keyword evidence="3" id="KW-1185">Reference proteome</keyword>
<reference evidence="2 3" key="1">
    <citation type="submission" date="2017-06" db="EMBL/GenBank/DDBJ databases">
        <authorList>
            <person name="Kim H.J."/>
            <person name="Triplett B.A."/>
        </authorList>
    </citation>
    <scope>NUCLEOTIDE SEQUENCE [LARGE SCALE GENOMIC DNA]</scope>
    <source>
        <strain evidence="2 3">DSM 45207</strain>
    </source>
</reference>